<dbReference type="Gene3D" id="3.40.30.120">
    <property type="match status" value="1"/>
</dbReference>
<comment type="caution">
    <text evidence="5">The sequence shown here is derived from an EMBL/GenBank/DDBJ whole genome shotgun (WGS) entry which is preliminary data.</text>
</comment>
<dbReference type="EMBL" id="JAGEOJ010000034">
    <property type="protein sequence ID" value="MBO2455216.1"/>
    <property type="molecule type" value="Genomic_DNA"/>
</dbReference>
<evidence type="ECO:0000256" key="3">
    <source>
        <dbReference type="ARBA" id="ARBA00022827"/>
    </source>
</evidence>
<keyword evidence="6" id="KW-1185">Reference proteome</keyword>
<comment type="cofactor">
    <cofactor evidence="1">
        <name>FAD</name>
        <dbReference type="ChEBI" id="CHEBI:57692"/>
    </cofactor>
</comment>
<evidence type="ECO:0000256" key="1">
    <source>
        <dbReference type="ARBA" id="ARBA00001974"/>
    </source>
</evidence>
<name>A0A939PLX1_9ACTN</name>
<dbReference type="InterPro" id="IPR002938">
    <property type="entry name" value="FAD-bd"/>
</dbReference>
<dbReference type="InterPro" id="IPR036188">
    <property type="entry name" value="FAD/NAD-bd_sf"/>
</dbReference>
<dbReference type="GO" id="GO:0071949">
    <property type="term" value="F:FAD binding"/>
    <property type="evidence" value="ECO:0007669"/>
    <property type="project" value="InterPro"/>
</dbReference>
<accession>A0A939PLX1</accession>
<protein>
    <submittedName>
        <fullName evidence="5">FAD-dependent monooxygenase</fullName>
    </submittedName>
</protein>
<dbReference type="Pfam" id="PF01494">
    <property type="entry name" value="FAD_binding_3"/>
    <property type="match status" value="1"/>
</dbReference>
<dbReference type="PANTHER" id="PTHR43004">
    <property type="entry name" value="TRK SYSTEM POTASSIUM UPTAKE PROTEIN"/>
    <property type="match status" value="1"/>
</dbReference>
<proteinExistence type="predicted"/>
<reference evidence="5" key="1">
    <citation type="submission" date="2021-03" db="EMBL/GenBank/DDBJ databases">
        <authorList>
            <person name="Kanchanasin P."/>
            <person name="Saeng-In P."/>
            <person name="Phongsopitanun W."/>
            <person name="Yuki M."/>
            <person name="Kudo T."/>
            <person name="Ohkuma M."/>
            <person name="Tanasupawat S."/>
        </authorList>
    </citation>
    <scope>NUCLEOTIDE SEQUENCE</scope>
    <source>
        <strain evidence="5">GKU 128</strain>
    </source>
</reference>
<dbReference type="SUPFAM" id="SSF51905">
    <property type="entry name" value="FAD/NAD(P)-binding domain"/>
    <property type="match status" value="1"/>
</dbReference>
<evidence type="ECO:0000313" key="5">
    <source>
        <dbReference type="EMBL" id="MBO2455216.1"/>
    </source>
</evidence>
<dbReference type="PANTHER" id="PTHR43004:SF19">
    <property type="entry name" value="BINDING MONOOXYGENASE, PUTATIVE (JCVI)-RELATED"/>
    <property type="match status" value="1"/>
</dbReference>
<dbReference type="Gene3D" id="3.50.50.60">
    <property type="entry name" value="FAD/NAD(P)-binding domain"/>
    <property type="match status" value="1"/>
</dbReference>
<dbReference type="Proteomes" id="UP000669179">
    <property type="component" value="Unassembled WGS sequence"/>
</dbReference>
<evidence type="ECO:0000313" key="6">
    <source>
        <dbReference type="Proteomes" id="UP000669179"/>
    </source>
</evidence>
<feature type="domain" description="FAD-binding" evidence="4">
    <location>
        <begin position="11"/>
        <end position="385"/>
    </location>
</feature>
<keyword evidence="5" id="KW-0560">Oxidoreductase</keyword>
<dbReference type="PRINTS" id="PR00420">
    <property type="entry name" value="RNGMNOXGNASE"/>
</dbReference>
<gene>
    <name evidence="5" type="ORF">J4573_49580</name>
</gene>
<dbReference type="RefSeq" id="WP_208263445.1">
    <property type="nucleotide sequence ID" value="NZ_JAGEOJ010000034.1"/>
</dbReference>
<keyword evidence="3" id="KW-0274">FAD</keyword>
<dbReference type="GO" id="GO:0016709">
    <property type="term" value="F:oxidoreductase activity, acting on paired donors, with incorporation or reduction of molecular oxygen, NAD(P)H as one donor, and incorporation of one atom of oxygen"/>
    <property type="evidence" value="ECO:0007669"/>
    <property type="project" value="UniProtKB-ARBA"/>
</dbReference>
<dbReference type="InterPro" id="IPR050641">
    <property type="entry name" value="RIFMO-like"/>
</dbReference>
<dbReference type="Gene3D" id="3.30.9.10">
    <property type="entry name" value="D-Amino Acid Oxidase, subunit A, domain 2"/>
    <property type="match status" value="1"/>
</dbReference>
<dbReference type="Pfam" id="PF21274">
    <property type="entry name" value="Rng_hyd_C"/>
    <property type="match status" value="1"/>
</dbReference>
<keyword evidence="5" id="KW-0503">Monooxygenase</keyword>
<sequence length="598" mass="64705">MPERPSEVDVDVDVLIVGGGGAGLTASILLSELGIDHVLINARPSTSNLPKAHLLNQHTMEIFTDLGVADTVYERGTPAENMRYSGWYAGLAGTDPDAGRRFGLIESWGAAGSSPEWAAASPYRSTNLPQIRLEPVLRERAEALAPPGRIRFHHELTTFTQDADGVTATIADHATGTGTGAAYEIRARYLLGCDGGRTVGRALGIDLEGPRDLMRVATIHLTADLSAWARDPEVYIRWLLIPDTGTGATVVPMGPTRWGPDSEEWVVHLNYATDDPRGLDDDKVTADLRTTLGLYDHDLTVHLITRWAIEGVVASRFQDGRVFLLGDAAHRHPPTGGLGLNAAIQDTANLAWKLAAVLRGEAGAALLDTYEPERRPTTARNVQRAIDNALNHIVTADAIAAGDTTDPAGNWANMRRLWSGLPEDAEHAAHVRRLIAGQSMEFNEHNIEYGYTYASSAIVPDGTAAPDNPDPIRIYQPCARPGHPLPHAWLDADDGTQLSTLDLVRPGRLLLIAGEDGEDWCEAAVKLADTAPLDVVRIGHLDGEYLDRRSTWFRLRGHDGGGAVLVRPDRFVAWRALTTSADPVRDLSAALDAVLARR</sequence>
<organism evidence="5 6">
    <name type="scientific">Actinomadura barringtoniae</name>
    <dbReference type="NCBI Taxonomy" id="1427535"/>
    <lineage>
        <taxon>Bacteria</taxon>
        <taxon>Bacillati</taxon>
        <taxon>Actinomycetota</taxon>
        <taxon>Actinomycetes</taxon>
        <taxon>Streptosporangiales</taxon>
        <taxon>Thermomonosporaceae</taxon>
        <taxon>Actinomadura</taxon>
    </lineage>
</organism>
<dbReference type="AlphaFoldDB" id="A0A939PLX1"/>
<evidence type="ECO:0000259" key="4">
    <source>
        <dbReference type="Pfam" id="PF01494"/>
    </source>
</evidence>
<evidence type="ECO:0000256" key="2">
    <source>
        <dbReference type="ARBA" id="ARBA00022630"/>
    </source>
</evidence>
<keyword evidence="2" id="KW-0285">Flavoprotein</keyword>